<proteinExistence type="predicted"/>
<protein>
    <submittedName>
        <fullName evidence="1">Uncharacterized protein</fullName>
    </submittedName>
</protein>
<evidence type="ECO:0000313" key="2">
    <source>
        <dbReference type="Proteomes" id="UP001142489"/>
    </source>
</evidence>
<reference evidence="1" key="1">
    <citation type="journal article" date="2023" name="DNA Res.">
        <title>Chromosome-level genome assembly of Phrynocephalus forsythii using third-generation DNA sequencing and Hi-C analysis.</title>
        <authorList>
            <person name="Qi Y."/>
            <person name="Zhao W."/>
            <person name="Zhao Y."/>
            <person name="Niu C."/>
            <person name="Cao S."/>
            <person name="Zhang Y."/>
        </authorList>
    </citation>
    <scope>NUCLEOTIDE SEQUENCE</scope>
    <source>
        <tissue evidence="1">Muscle</tissue>
    </source>
</reference>
<dbReference type="AlphaFoldDB" id="A0A9Q0Y738"/>
<evidence type="ECO:0000313" key="1">
    <source>
        <dbReference type="EMBL" id="KAJ7345430.1"/>
    </source>
</evidence>
<accession>A0A9Q0Y738</accession>
<name>A0A9Q0Y738_9SAUR</name>
<dbReference type="EMBL" id="JAPFRF010000001">
    <property type="protein sequence ID" value="KAJ7345430.1"/>
    <property type="molecule type" value="Genomic_DNA"/>
</dbReference>
<comment type="caution">
    <text evidence="1">The sequence shown here is derived from an EMBL/GenBank/DDBJ whole genome shotgun (WGS) entry which is preliminary data.</text>
</comment>
<organism evidence="1 2">
    <name type="scientific">Phrynocephalus forsythii</name>
    <dbReference type="NCBI Taxonomy" id="171643"/>
    <lineage>
        <taxon>Eukaryota</taxon>
        <taxon>Metazoa</taxon>
        <taxon>Chordata</taxon>
        <taxon>Craniata</taxon>
        <taxon>Vertebrata</taxon>
        <taxon>Euteleostomi</taxon>
        <taxon>Lepidosauria</taxon>
        <taxon>Squamata</taxon>
        <taxon>Bifurcata</taxon>
        <taxon>Unidentata</taxon>
        <taxon>Episquamata</taxon>
        <taxon>Toxicofera</taxon>
        <taxon>Iguania</taxon>
        <taxon>Acrodonta</taxon>
        <taxon>Agamidae</taxon>
        <taxon>Agaminae</taxon>
        <taxon>Phrynocephalus</taxon>
    </lineage>
</organism>
<sequence length="133" mass="14749">MQMRMAQAHSAAEMCCRNTLSERLLITGPRRLLPQRHKHSTSYSFEVYTYNVQSVKQSQPPLGRYKCAPSREHIHSHASTPPNLQLMAVVMLAHMLTTGPSGTAPQRTTELLRFCPKLLSAESGGPAHTVSPL</sequence>
<dbReference type="Proteomes" id="UP001142489">
    <property type="component" value="Unassembled WGS sequence"/>
</dbReference>
<keyword evidence="2" id="KW-1185">Reference proteome</keyword>
<gene>
    <name evidence="1" type="ORF">JRQ81_001380</name>
</gene>